<dbReference type="KEGG" id="agl:PYTT_0275"/>
<evidence type="ECO:0000256" key="7">
    <source>
        <dbReference type="ARBA" id="ARBA00022679"/>
    </source>
</evidence>
<dbReference type="NCBIfam" id="TIGR00215">
    <property type="entry name" value="lpxB"/>
    <property type="match status" value="1"/>
</dbReference>
<dbReference type="Proteomes" id="UP000176204">
    <property type="component" value="Chromosome I"/>
</dbReference>
<protein>
    <recommendedName>
        <fullName evidence="3 10">Lipid-A-disaccharide synthase</fullName>
        <ecNumber evidence="2 10">2.4.1.182</ecNumber>
    </recommendedName>
</protein>
<dbReference type="EMBL" id="LT629973">
    <property type="protein sequence ID" value="SEH72811.1"/>
    <property type="molecule type" value="Genomic_DNA"/>
</dbReference>
<evidence type="ECO:0000256" key="8">
    <source>
        <dbReference type="ARBA" id="ARBA00023098"/>
    </source>
</evidence>
<proteinExistence type="predicted"/>
<keyword evidence="5" id="KW-0441">Lipid A biosynthesis</keyword>
<evidence type="ECO:0000256" key="3">
    <source>
        <dbReference type="ARBA" id="ARBA00020902"/>
    </source>
</evidence>
<keyword evidence="7" id="KW-0808">Transferase</keyword>
<dbReference type="SUPFAM" id="SSF53756">
    <property type="entry name" value="UDP-Glycosyltransferase/glycogen phosphorylase"/>
    <property type="match status" value="1"/>
</dbReference>
<dbReference type="GO" id="GO:0009245">
    <property type="term" value="P:lipid A biosynthetic process"/>
    <property type="evidence" value="ECO:0007669"/>
    <property type="project" value="UniProtKB-UniRule"/>
</dbReference>
<dbReference type="GO" id="GO:0005543">
    <property type="term" value="F:phospholipid binding"/>
    <property type="evidence" value="ECO:0007669"/>
    <property type="project" value="TreeGrafter"/>
</dbReference>
<dbReference type="RefSeq" id="WP_067772641.1">
    <property type="nucleotide sequence ID" value="NZ_LIGX01000002.1"/>
</dbReference>
<evidence type="ECO:0000256" key="5">
    <source>
        <dbReference type="ARBA" id="ARBA00022556"/>
    </source>
</evidence>
<sequence length="376" mass="42436">MKLFIIAGETSGDKHGALLMQELLRQDPSMEIMGLGGPLMQAVSPEIEDWVEEAAVIGVVEVLKKYGWFRQKFLDVLDRIKREQPDGVILVDYPGFNLRMAERLRRDGVDVRIGYFISPQVWAWHKGRIPKMAKILDIMMCIFPFEKPLFEGAGLWTEFVGHPLVDDILAERQTDVREPKLVGLFPGSRVREIERHFPVFIQVVDLLRHRHPDWVFETAASNTKLADLMRRMAHEFGLPANVLHIRTENYHGLMDRANAALVASGTATLEAALHELPYALVYKVAWGTYLAAKLLVRIPHIGMVNILSGKEVVRELVQNDFSVENCIAELERLMDEKQREDVVRSMRAATDLLGHGGAAAKAADAVMKMLKGQQGE</sequence>
<evidence type="ECO:0000256" key="4">
    <source>
        <dbReference type="ARBA" id="ARBA00022516"/>
    </source>
</evidence>
<dbReference type="GO" id="GO:0016020">
    <property type="term" value="C:membrane"/>
    <property type="evidence" value="ECO:0007669"/>
    <property type="project" value="GOC"/>
</dbReference>
<dbReference type="GO" id="GO:0008915">
    <property type="term" value="F:lipid-A-disaccharide synthase activity"/>
    <property type="evidence" value="ECO:0007669"/>
    <property type="project" value="UniProtKB-UniRule"/>
</dbReference>
<dbReference type="STRING" id="1679444.PYTT_0275"/>
<dbReference type="PANTHER" id="PTHR30372:SF4">
    <property type="entry name" value="LIPID-A-DISACCHARIDE SYNTHASE, MITOCHONDRIAL-RELATED"/>
    <property type="match status" value="1"/>
</dbReference>
<organism evidence="11 12">
    <name type="scientific">Akkermansia glycaniphila</name>
    <dbReference type="NCBI Taxonomy" id="1679444"/>
    <lineage>
        <taxon>Bacteria</taxon>
        <taxon>Pseudomonadati</taxon>
        <taxon>Verrucomicrobiota</taxon>
        <taxon>Verrucomicrobiia</taxon>
        <taxon>Verrucomicrobiales</taxon>
        <taxon>Akkermansiaceae</taxon>
        <taxon>Akkermansia</taxon>
    </lineage>
</organism>
<keyword evidence="12" id="KW-1185">Reference proteome</keyword>
<evidence type="ECO:0000256" key="9">
    <source>
        <dbReference type="ARBA" id="ARBA00048975"/>
    </source>
</evidence>
<keyword evidence="8" id="KW-0443">Lipid metabolism</keyword>
<reference evidence="12" key="1">
    <citation type="submission" date="2016-09" db="EMBL/GenBank/DDBJ databases">
        <authorList>
            <person name="Koehorst J."/>
        </authorList>
    </citation>
    <scope>NUCLEOTIDE SEQUENCE [LARGE SCALE GENOMIC DNA]</scope>
</reference>
<comment type="catalytic activity">
    <reaction evidence="9">
        <text>a lipid X + a UDP-2-N,3-O-bis[(3R)-3-hydroxyacyl]-alpha-D-glucosamine = a lipid A disaccharide + UDP + H(+)</text>
        <dbReference type="Rhea" id="RHEA:67828"/>
        <dbReference type="ChEBI" id="CHEBI:15378"/>
        <dbReference type="ChEBI" id="CHEBI:58223"/>
        <dbReference type="ChEBI" id="CHEBI:137748"/>
        <dbReference type="ChEBI" id="CHEBI:176338"/>
        <dbReference type="ChEBI" id="CHEBI:176343"/>
        <dbReference type="EC" id="2.4.1.182"/>
    </reaction>
</comment>
<dbReference type="InterPro" id="IPR003835">
    <property type="entry name" value="Glyco_trans_19"/>
</dbReference>
<keyword evidence="6" id="KW-0328">Glycosyltransferase</keyword>
<dbReference type="PANTHER" id="PTHR30372">
    <property type="entry name" value="LIPID-A-DISACCHARIDE SYNTHASE"/>
    <property type="match status" value="1"/>
</dbReference>
<comment type="function">
    <text evidence="1">Condensation of UDP-2,3-diacylglucosamine and 2,3-diacylglucosamine-1-phosphate to form lipid A disaccharide, a precursor of lipid A, a phosphorylated glycolipid that anchors the lipopolysaccharide to the outer membrane of the cell.</text>
</comment>
<evidence type="ECO:0000313" key="11">
    <source>
        <dbReference type="EMBL" id="SEH72811.1"/>
    </source>
</evidence>
<dbReference type="PATRIC" id="fig|1679444.3.peg.452"/>
<dbReference type="EC" id="2.4.1.182" evidence="2 10"/>
<name>A0A1C7PF50_9BACT</name>
<evidence type="ECO:0000256" key="2">
    <source>
        <dbReference type="ARBA" id="ARBA00012687"/>
    </source>
</evidence>
<dbReference type="AlphaFoldDB" id="A0A1C7PF50"/>
<evidence type="ECO:0000256" key="1">
    <source>
        <dbReference type="ARBA" id="ARBA00002056"/>
    </source>
</evidence>
<keyword evidence="4" id="KW-0444">Lipid biosynthesis</keyword>
<evidence type="ECO:0000256" key="6">
    <source>
        <dbReference type="ARBA" id="ARBA00022676"/>
    </source>
</evidence>
<gene>
    <name evidence="11" type="ORF">PYTT_0275</name>
</gene>
<dbReference type="Pfam" id="PF02684">
    <property type="entry name" value="LpxB"/>
    <property type="match status" value="1"/>
</dbReference>
<accession>A0A1C7PF50</accession>
<evidence type="ECO:0000313" key="12">
    <source>
        <dbReference type="Proteomes" id="UP000176204"/>
    </source>
</evidence>
<evidence type="ECO:0000256" key="10">
    <source>
        <dbReference type="NCBIfam" id="TIGR00215"/>
    </source>
</evidence>